<dbReference type="EMBL" id="JACDUU010000006">
    <property type="protein sequence ID" value="MBA2872272.1"/>
    <property type="molecule type" value="Genomic_DNA"/>
</dbReference>
<dbReference type="SUPFAM" id="SSF52540">
    <property type="entry name" value="P-loop containing nucleoside triphosphate hydrolases"/>
    <property type="match status" value="1"/>
</dbReference>
<dbReference type="SMART" id="SM00382">
    <property type="entry name" value="AAA"/>
    <property type="match status" value="1"/>
</dbReference>
<dbReference type="CDD" id="cd00009">
    <property type="entry name" value="AAA"/>
    <property type="match status" value="1"/>
</dbReference>
<dbReference type="InterPro" id="IPR050764">
    <property type="entry name" value="CbbQ/NirQ/NorQ/GpvN"/>
</dbReference>
<dbReference type="AlphaFoldDB" id="A0A7V9Z1B0"/>
<dbReference type="InterPro" id="IPR003593">
    <property type="entry name" value="AAA+_ATPase"/>
</dbReference>
<reference evidence="3 4" key="1">
    <citation type="submission" date="2020-07" db="EMBL/GenBank/DDBJ databases">
        <title>Genomic Encyclopedia of Type Strains, Phase IV (KMG-IV): sequencing the most valuable type-strain genomes for metagenomic binning, comparative biology and taxonomic classification.</title>
        <authorList>
            <person name="Goeker M."/>
        </authorList>
    </citation>
    <scope>NUCLEOTIDE SEQUENCE [LARGE SCALE GENOMIC DNA]</scope>
    <source>
        <strain evidence="3 4">DSM 25220</strain>
    </source>
</reference>
<dbReference type="InterPro" id="IPR001270">
    <property type="entry name" value="ClpA/B"/>
</dbReference>
<comment type="similarity">
    <text evidence="1">Belongs to the CbbQ/NirQ/NorQ/GpvN family.</text>
</comment>
<gene>
    <name evidence="3" type="ORF">HNQ85_002581</name>
</gene>
<dbReference type="PANTHER" id="PTHR42759">
    <property type="entry name" value="MOXR FAMILY PROTEIN"/>
    <property type="match status" value="1"/>
</dbReference>
<name>A0A7V9Z1B0_9BACL</name>
<dbReference type="GO" id="GO:0005524">
    <property type="term" value="F:ATP binding"/>
    <property type="evidence" value="ECO:0007669"/>
    <property type="project" value="InterPro"/>
</dbReference>
<dbReference type="InterPro" id="IPR011704">
    <property type="entry name" value="ATPase_dyneun-rel_AAA"/>
</dbReference>
<evidence type="ECO:0000313" key="3">
    <source>
        <dbReference type="EMBL" id="MBA2872272.1"/>
    </source>
</evidence>
<evidence type="ECO:0000256" key="1">
    <source>
        <dbReference type="ARBA" id="ARBA00009417"/>
    </source>
</evidence>
<dbReference type="GO" id="GO:0016887">
    <property type="term" value="F:ATP hydrolysis activity"/>
    <property type="evidence" value="ECO:0007669"/>
    <property type="project" value="InterPro"/>
</dbReference>
<protein>
    <submittedName>
        <fullName evidence="3">MoxR-like ATPase</fullName>
    </submittedName>
</protein>
<dbReference type="Proteomes" id="UP000580891">
    <property type="component" value="Unassembled WGS sequence"/>
</dbReference>
<accession>A0A7V9Z1B0</accession>
<proteinExistence type="inferred from homology"/>
<dbReference type="InterPro" id="IPR027417">
    <property type="entry name" value="P-loop_NTPase"/>
</dbReference>
<sequence length="309" mass="34007">MIDDEEEIERISDMSTEMIHLHLPEEIKHTLEARKQQFSNDEDSRLIGKGGYTPSDDSVLFDAIVALSLGKNVLLKGPTGSGKTKLAETLSAIFGQPMHSINCSVDLDAEALLGFKTIQERAGKTTIEFIPGPVIQAMTKGHLLYIDEINMAKPETLPILNGVLDYRKMITNPFTGEVVKAKGTFGVIAAINEGYVGTVPLNEALKNRFIVIEVPYIQGETLKTVLQTQSKLKDTVLIDKFVTLSADLITQVKNGQISEEAASIRALIDTCDLAVYLPPLRAIQRGIIEKLEDEREKAAIQNIAETLFE</sequence>
<organism evidence="3 4">
    <name type="scientific">[Anoxybacillus] calidus</name>
    <dbReference type="NCBI Taxonomy" id="575178"/>
    <lineage>
        <taxon>Bacteria</taxon>
        <taxon>Bacillati</taxon>
        <taxon>Bacillota</taxon>
        <taxon>Bacilli</taxon>
        <taxon>Bacillales</taxon>
        <taxon>Anoxybacillaceae</taxon>
        <taxon>Paranoxybacillus</taxon>
    </lineage>
</organism>
<evidence type="ECO:0000313" key="4">
    <source>
        <dbReference type="Proteomes" id="UP000580891"/>
    </source>
</evidence>
<dbReference type="Gene3D" id="3.40.50.300">
    <property type="entry name" value="P-loop containing nucleotide triphosphate hydrolases"/>
    <property type="match status" value="1"/>
</dbReference>
<dbReference type="PRINTS" id="PR00300">
    <property type="entry name" value="CLPPROTEASEA"/>
</dbReference>
<dbReference type="PANTHER" id="PTHR42759:SF1">
    <property type="entry name" value="MAGNESIUM-CHELATASE SUBUNIT CHLD"/>
    <property type="match status" value="1"/>
</dbReference>
<dbReference type="Pfam" id="PF07728">
    <property type="entry name" value="AAA_5"/>
    <property type="match status" value="1"/>
</dbReference>
<evidence type="ECO:0000259" key="2">
    <source>
        <dbReference type="SMART" id="SM00382"/>
    </source>
</evidence>
<feature type="domain" description="AAA+ ATPase" evidence="2">
    <location>
        <begin position="69"/>
        <end position="219"/>
    </location>
</feature>
<comment type="caution">
    <text evidence="3">The sequence shown here is derived from an EMBL/GenBank/DDBJ whole genome shotgun (WGS) entry which is preliminary data.</text>
</comment>
<keyword evidence="4" id="KW-1185">Reference proteome</keyword>